<dbReference type="InterPro" id="IPR006955">
    <property type="entry name" value="Uso1_p115_C"/>
</dbReference>
<dbReference type="InterPro" id="IPR011989">
    <property type="entry name" value="ARM-like"/>
</dbReference>
<sequence>MFRILESQAPAKQSATETINVLSSRLASASLLEDRRAAILGLRSFAKEYPASVASGALRGLISSLRRDIEDVDTVKIILETLLILFSPNEASPESSDDIALWLADEFTQRQDNITILLNLLETTEFYNRLYTLQLLSAILSARPERTQESILGAPLGISRLVLTLDDRREAIRNEGLLLLVALTPSSSELQKLIAFENTFERLFHLIHLEGLLTQGGIIVQDSLSLLANLLRLNGPNQTLFRESGFVGKAVSLLSEGYDDNVTQGGAENLMTSQREKNTWGLLATLRLLLVPGSSGTKANQFAFWQAGLYFQILRFALDRGVQSTVRSEALLTCADLIRDNFRLQEAFAQYEVTSIFKITSEEQGRDKNNPRMYVIDALLQLILETSSFKIFDVRFAACECIKSYFNGHDLVRLHFLRRAIEGHKSGGDATANVLSTLMKDSVIGQSNDPYRTWFASVLFFHLLFENPEAKDLALRVTEGNESCGEEVITCIQAITGNLISGLQRNEDERVIVGYLMVLCGWMFEDREAVNDFLCEGSSIQSLVQTIARDDQERPIAQGLCAALLGIIYEFSTKDSPIPRRTIQSTLFSRLGREAYVQRLKKLREHQFLRDFEVLSKASGTNSIIGPPDVFFDQTFVDFLKDNFSRLIRALDRDPGFEVVLLTNDGIPRDLVDSLRAELENKSQVLRKLEVQLIENEQRYVREKEEEVRVRSELSNELKRVTATNQHIRNDYEERIRDLAGMSQRATGELERRHAEIVNALEAQMSTKEQETAQIIGTAQREFEDDISRLRQSIRDLTSRIEEEKLHHHTVLEDERRVSAEEISEIAARLRLADARATEAELREQQSQDAARELQAQLDKTEQLLANEVHIRTGIQAEIDDLLIVLADLEEKRAKDKQRLISLGAEISDNEGDSNDSDNNT</sequence>
<keyword evidence="1" id="KW-0175">Coiled coil</keyword>
<dbReference type="GO" id="GO:0006886">
    <property type="term" value="P:intracellular protein transport"/>
    <property type="evidence" value="ECO:0007669"/>
    <property type="project" value="InterPro"/>
</dbReference>
<dbReference type="STRING" id="1328760.A0A165IPZ0"/>
<gene>
    <name evidence="4" type="ORF">L228DRAFT_265692</name>
</gene>
<proteinExistence type="predicted"/>
<dbReference type="Pfam" id="PF04871">
    <property type="entry name" value="Uso1_p115_C"/>
    <property type="match status" value="1"/>
</dbReference>
<dbReference type="EMBL" id="KV407455">
    <property type="protein sequence ID" value="KZF25213.1"/>
    <property type="molecule type" value="Genomic_DNA"/>
</dbReference>
<feature type="coiled-coil region" evidence="1">
    <location>
        <begin position="672"/>
        <end position="731"/>
    </location>
</feature>
<reference evidence="4 5" key="1">
    <citation type="journal article" date="2016" name="Fungal Biol.">
        <title>The genome of Xylona heveae provides a window into fungal endophytism.</title>
        <authorList>
            <person name="Gazis R."/>
            <person name="Kuo A."/>
            <person name="Riley R."/>
            <person name="LaButti K."/>
            <person name="Lipzen A."/>
            <person name="Lin J."/>
            <person name="Amirebrahimi M."/>
            <person name="Hesse C.N."/>
            <person name="Spatafora J.W."/>
            <person name="Henrissat B."/>
            <person name="Hainaut M."/>
            <person name="Grigoriev I.V."/>
            <person name="Hibbett D.S."/>
        </authorList>
    </citation>
    <scope>NUCLEOTIDE SEQUENCE [LARGE SCALE GENOMIC DNA]</scope>
    <source>
        <strain evidence="4 5">TC161</strain>
    </source>
</reference>
<dbReference type="InParanoid" id="A0A165IPZ0"/>
<evidence type="ECO:0000256" key="1">
    <source>
        <dbReference type="SAM" id="Coils"/>
    </source>
</evidence>
<feature type="coiled-coil region" evidence="1">
    <location>
        <begin position="780"/>
        <end position="807"/>
    </location>
</feature>
<dbReference type="FunCoup" id="A0A165IPZ0">
    <property type="interactions" value="267"/>
</dbReference>
<dbReference type="GeneID" id="28899888"/>
<dbReference type="SUPFAM" id="SSF48371">
    <property type="entry name" value="ARM repeat"/>
    <property type="match status" value="1"/>
</dbReference>
<dbReference type="OrthoDB" id="198977at2759"/>
<dbReference type="GO" id="GO:0000139">
    <property type="term" value="C:Golgi membrane"/>
    <property type="evidence" value="ECO:0007669"/>
    <property type="project" value="InterPro"/>
</dbReference>
<dbReference type="Proteomes" id="UP000076632">
    <property type="component" value="Unassembled WGS sequence"/>
</dbReference>
<dbReference type="Gene3D" id="1.25.10.10">
    <property type="entry name" value="Leucine-rich Repeat Variant"/>
    <property type="match status" value="1"/>
</dbReference>
<feature type="domain" description="Vesicle tethering protein Uso1/P115-like head" evidence="2">
    <location>
        <begin position="341"/>
        <end position="651"/>
    </location>
</feature>
<dbReference type="InterPro" id="IPR006953">
    <property type="entry name" value="Vesicle_Uso1_P115_head"/>
</dbReference>
<organism evidence="4 5">
    <name type="scientific">Xylona heveae (strain CBS 132557 / TC161)</name>
    <dbReference type="NCBI Taxonomy" id="1328760"/>
    <lineage>
        <taxon>Eukaryota</taxon>
        <taxon>Fungi</taxon>
        <taxon>Dikarya</taxon>
        <taxon>Ascomycota</taxon>
        <taxon>Pezizomycotina</taxon>
        <taxon>Xylonomycetes</taxon>
        <taxon>Xylonales</taxon>
        <taxon>Xylonaceae</taxon>
        <taxon>Xylona</taxon>
    </lineage>
</organism>
<evidence type="ECO:0000313" key="4">
    <source>
        <dbReference type="EMBL" id="KZF25213.1"/>
    </source>
</evidence>
<keyword evidence="5" id="KW-1185">Reference proteome</keyword>
<feature type="domain" description="Uso1/p115-like vesicle tethering protein C-terminal" evidence="3">
    <location>
        <begin position="776"/>
        <end position="919"/>
    </location>
</feature>
<dbReference type="AlphaFoldDB" id="A0A165IPZ0"/>
<dbReference type="Pfam" id="PF04869">
    <property type="entry name" value="Uso1_p115_head"/>
    <property type="match status" value="1"/>
</dbReference>
<dbReference type="GO" id="GO:0048280">
    <property type="term" value="P:vesicle fusion with Golgi apparatus"/>
    <property type="evidence" value="ECO:0007669"/>
    <property type="project" value="InterPro"/>
</dbReference>
<name>A0A165IPZ0_XYLHT</name>
<dbReference type="InterPro" id="IPR016024">
    <property type="entry name" value="ARM-type_fold"/>
</dbReference>
<evidence type="ECO:0000313" key="5">
    <source>
        <dbReference type="Proteomes" id="UP000076632"/>
    </source>
</evidence>
<accession>A0A165IPZ0</accession>
<evidence type="ECO:0000259" key="2">
    <source>
        <dbReference type="Pfam" id="PF04869"/>
    </source>
</evidence>
<evidence type="ECO:0008006" key="6">
    <source>
        <dbReference type="Google" id="ProtNLM"/>
    </source>
</evidence>
<dbReference type="FunFam" id="1.25.10.10:FF:000296">
    <property type="entry name" value="Related to transport protein USO1"/>
    <property type="match status" value="1"/>
</dbReference>
<evidence type="ECO:0000259" key="3">
    <source>
        <dbReference type="Pfam" id="PF04871"/>
    </source>
</evidence>
<protein>
    <recommendedName>
        <fullName evidence="6">Intracellular protein transport protein</fullName>
    </recommendedName>
</protein>
<feature type="coiled-coil region" evidence="1">
    <location>
        <begin position="837"/>
        <end position="906"/>
    </location>
</feature>
<dbReference type="OMA" id="GQETFCN"/>
<dbReference type="RefSeq" id="XP_018190768.1">
    <property type="nucleotide sequence ID" value="XM_018334751.1"/>
</dbReference>